<evidence type="ECO:0000259" key="3">
    <source>
        <dbReference type="PROSITE" id="PS50048"/>
    </source>
</evidence>
<dbReference type="Proteomes" id="UP000434172">
    <property type="component" value="Unassembled WGS sequence"/>
</dbReference>
<dbReference type="InterPro" id="IPR021858">
    <property type="entry name" value="Fun_TF"/>
</dbReference>
<evidence type="ECO:0000313" key="4">
    <source>
        <dbReference type="EMBL" id="KAF0317776.1"/>
    </source>
</evidence>
<dbReference type="Gene3D" id="4.10.240.10">
    <property type="entry name" value="Zn(2)-C6 fungal-type DNA-binding domain"/>
    <property type="match status" value="1"/>
</dbReference>
<sequence length="557" mass="63327">MESNKSSVDVVDGTWSHLNGLIADVPCWTCRRRRLRCDDLKPACVKCTRAGLQCLGYGPNKPLVWVEHGRRRKMAHKQTPHPASPTPALSVKGYDHGWPKPLKPYNPTHEDVQRVPEDDGRQIDRWEVGPLLKSPADPILRQYGIKSVEYISYYEQRCCMECSIYDEKSVNPFRRFMLMVLSNPLVHHTIVSLAAHHRARPEITLEPPLKHGFLSHKSMIGSVEPSDTATSLQLRSRDFADALMHKQQAITHMRLALTGPTPSDAVIVSTLLLIWVELLESGYRSWKYHLGGMRALLVSRTSAALRSDVKAGLAGSELHDATFWNFGAYFEEIYVSLQTFGSTMCRDKPDLSETFTDPGLYTILRRGEFRGWTGCPAELSHILCGFNSLLCPSRAENHQGDFAMRASQLFQRLEQFSCRQWAVDYLEPHYVSQRESLAHAYKCAIEIYGRRALAGQHSTELSHVTHAAVESLLCISPRDCHFKGCQWPAFVAGAEARDPADRMAVKQILLDMHKLIRTRNVEQAIHMLERIWRQSELPNPKTWIEYVYDTGEELLLV</sequence>
<dbReference type="SUPFAM" id="SSF57701">
    <property type="entry name" value="Zn2/Cys6 DNA-binding domain"/>
    <property type="match status" value="1"/>
</dbReference>
<dbReference type="PANTHER" id="PTHR37534">
    <property type="entry name" value="TRANSCRIPTIONAL ACTIVATOR PROTEIN UGA3"/>
    <property type="match status" value="1"/>
</dbReference>
<dbReference type="Pfam" id="PF11951">
    <property type="entry name" value="Fungal_trans_2"/>
    <property type="match status" value="1"/>
</dbReference>
<dbReference type="AlphaFoldDB" id="A0A8H3VWG7"/>
<gene>
    <name evidence="4" type="ORF">GQ607_014981</name>
</gene>
<dbReference type="GO" id="GO:0005634">
    <property type="term" value="C:nucleus"/>
    <property type="evidence" value="ECO:0007669"/>
    <property type="project" value="UniProtKB-SubCell"/>
</dbReference>
<dbReference type="GO" id="GO:0000976">
    <property type="term" value="F:transcription cis-regulatory region binding"/>
    <property type="evidence" value="ECO:0007669"/>
    <property type="project" value="TreeGrafter"/>
</dbReference>
<dbReference type="Pfam" id="PF00172">
    <property type="entry name" value="Zn_clus"/>
    <property type="match status" value="1"/>
</dbReference>
<dbReference type="EMBL" id="WOWK01000123">
    <property type="protein sequence ID" value="KAF0317776.1"/>
    <property type="molecule type" value="Genomic_DNA"/>
</dbReference>
<dbReference type="SMART" id="SM00066">
    <property type="entry name" value="GAL4"/>
    <property type="match status" value="1"/>
</dbReference>
<proteinExistence type="predicted"/>
<dbReference type="GO" id="GO:0000981">
    <property type="term" value="F:DNA-binding transcription factor activity, RNA polymerase II-specific"/>
    <property type="evidence" value="ECO:0007669"/>
    <property type="project" value="InterPro"/>
</dbReference>
<protein>
    <submittedName>
        <fullName evidence="4">C6 finger domain-containing protein</fullName>
    </submittedName>
</protein>
<dbReference type="PROSITE" id="PS50048">
    <property type="entry name" value="ZN2_CY6_FUNGAL_2"/>
    <property type="match status" value="1"/>
</dbReference>
<evidence type="ECO:0000256" key="2">
    <source>
        <dbReference type="ARBA" id="ARBA00023242"/>
    </source>
</evidence>
<dbReference type="GO" id="GO:0008270">
    <property type="term" value="F:zinc ion binding"/>
    <property type="evidence" value="ECO:0007669"/>
    <property type="project" value="InterPro"/>
</dbReference>
<organism evidence="4 5">
    <name type="scientific">Colletotrichum asianum</name>
    <dbReference type="NCBI Taxonomy" id="702518"/>
    <lineage>
        <taxon>Eukaryota</taxon>
        <taxon>Fungi</taxon>
        <taxon>Dikarya</taxon>
        <taxon>Ascomycota</taxon>
        <taxon>Pezizomycotina</taxon>
        <taxon>Sordariomycetes</taxon>
        <taxon>Hypocreomycetidae</taxon>
        <taxon>Glomerellales</taxon>
        <taxon>Glomerellaceae</taxon>
        <taxon>Colletotrichum</taxon>
        <taxon>Colletotrichum gloeosporioides species complex</taxon>
    </lineage>
</organism>
<evidence type="ECO:0000313" key="5">
    <source>
        <dbReference type="Proteomes" id="UP000434172"/>
    </source>
</evidence>
<name>A0A8H3VWG7_9PEZI</name>
<evidence type="ECO:0000256" key="1">
    <source>
        <dbReference type="ARBA" id="ARBA00004123"/>
    </source>
</evidence>
<dbReference type="OrthoDB" id="5130013at2759"/>
<keyword evidence="2" id="KW-0539">Nucleus</keyword>
<dbReference type="PANTHER" id="PTHR37534:SF15">
    <property type="entry name" value="ZN(II)2CYS6 TRANSCRIPTION FACTOR (EUROFUNG)"/>
    <property type="match status" value="1"/>
</dbReference>
<comment type="subcellular location">
    <subcellularLocation>
        <location evidence="1">Nucleus</location>
    </subcellularLocation>
</comment>
<dbReference type="InterPro" id="IPR001138">
    <property type="entry name" value="Zn2Cys6_DnaBD"/>
</dbReference>
<comment type="caution">
    <text evidence="4">The sequence shown here is derived from an EMBL/GenBank/DDBJ whole genome shotgun (WGS) entry which is preliminary data.</text>
</comment>
<dbReference type="InterPro" id="IPR036864">
    <property type="entry name" value="Zn2-C6_fun-type_DNA-bd_sf"/>
</dbReference>
<feature type="domain" description="Zn(2)-C6 fungal-type" evidence="3">
    <location>
        <begin position="26"/>
        <end position="54"/>
    </location>
</feature>
<dbReference type="GO" id="GO:0045944">
    <property type="term" value="P:positive regulation of transcription by RNA polymerase II"/>
    <property type="evidence" value="ECO:0007669"/>
    <property type="project" value="TreeGrafter"/>
</dbReference>
<reference evidence="4 5" key="1">
    <citation type="submission" date="2019-12" db="EMBL/GenBank/DDBJ databases">
        <title>A genome sequence resource for the geographically widespread anthracnose pathogen Colletotrichum asianum.</title>
        <authorList>
            <person name="Meng Y."/>
        </authorList>
    </citation>
    <scope>NUCLEOTIDE SEQUENCE [LARGE SCALE GENOMIC DNA]</scope>
    <source>
        <strain evidence="4 5">ICMP 18580</strain>
    </source>
</reference>
<keyword evidence="5" id="KW-1185">Reference proteome</keyword>
<accession>A0A8H3VWG7</accession>